<name>A0A838XZ16_9HYPH</name>
<dbReference type="AlphaFoldDB" id="A0A838XZ16"/>
<dbReference type="InterPro" id="IPR015943">
    <property type="entry name" value="WD40/YVTN_repeat-like_dom_sf"/>
</dbReference>
<dbReference type="Gene3D" id="2.130.10.10">
    <property type="entry name" value="YVTN repeat-like/Quinoprotein amine dehydrogenase"/>
    <property type="match status" value="1"/>
</dbReference>
<reference evidence="3 4" key="2">
    <citation type="submission" date="2020-08" db="EMBL/GenBank/DDBJ databases">
        <title>Stappia taiwanensis sp. nov., isolated from a coastal thermal spring.</title>
        <authorList>
            <person name="Kampfer P."/>
        </authorList>
    </citation>
    <scope>NUCLEOTIDE SEQUENCE [LARGE SCALE GENOMIC DNA]</scope>
    <source>
        <strain evidence="3 4">DSM 23284</strain>
    </source>
</reference>
<dbReference type="SUPFAM" id="SSF50998">
    <property type="entry name" value="Quinoprotein alcohol dehydrogenase-like"/>
    <property type="match status" value="1"/>
</dbReference>
<keyword evidence="4" id="KW-1185">Reference proteome</keyword>
<sequence length="441" mass="45149">MTRGFMIRAALLCGALALAGCETVSDLNPFSKDDEILPGEREALFAGADPLAETTGKTARVGKATSAGSWTHGGGNAANNPGNVATNISGGRAWRASIGGSGGGLFSGAVRIAARPVAAGGRIFVYAQNGDVVALSTNGGRAWRRSLRPEGENDVASGGGVVVDGGRVFAATGYGQLAALDAGSGRVLWTKDIGAPARQAPAAANGTVFAVTQTGEVHALAQEDGAERWTYSGIAESSGLLAFANPAISGGLVIVPFTSGEVMAVDIKSGEPKWIEGVTRSFRTRAVSGFSDVSASPVVADGVVYASGVSGRLVASKLRTGERLWEQNVGSVHTPVVSGGAVFLVDIEDRMVAIDRKSGEPLWRTALPSLEKKKRINWAGPVLANGVLVAVSSDGRLVRVDATSGRILATTSTSEDIYVTPIIAGGRMITITSKGDVVAFN</sequence>
<dbReference type="Pfam" id="PF13360">
    <property type="entry name" value="PQQ_2"/>
    <property type="match status" value="1"/>
</dbReference>
<keyword evidence="1" id="KW-0732">Signal</keyword>
<evidence type="ECO:0000313" key="4">
    <source>
        <dbReference type="Proteomes" id="UP000559404"/>
    </source>
</evidence>
<evidence type="ECO:0000313" key="3">
    <source>
        <dbReference type="EMBL" id="MBA4613686.1"/>
    </source>
</evidence>
<accession>A0A838XZ16</accession>
<dbReference type="PANTHER" id="PTHR34512:SF30">
    <property type="entry name" value="OUTER MEMBRANE PROTEIN ASSEMBLY FACTOR BAMB"/>
    <property type="match status" value="1"/>
</dbReference>
<dbReference type="Proteomes" id="UP000559404">
    <property type="component" value="Unassembled WGS sequence"/>
</dbReference>
<dbReference type="InterPro" id="IPR011047">
    <property type="entry name" value="Quinoprotein_ADH-like_sf"/>
</dbReference>
<dbReference type="SMART" id="SM00564">
    <property type="entry name" value="PQQ"/>
    <property type="match status" value="7"/>
</dbReference>
<proteinExistence type="predicted"/>
<comment type="caution">
    <text evidence="3">The sequence shown here is derived from an EMBL/GenBank/DDBJ whole genome shotgun (WGS) entry which is preliminary data.</text>
</comment>
<feature type="chain" id="PRO_5032736170" evidence="1">
    <location>
        <begin position="20"/>
        <end position="441"/>
    </location>
</feature>
<evidence type="ECO:0000259" key="2">
    <source>
        <dbReference type="Pfam" id="PF13360"/>
    </source>
</evidence>
<organism evidence="3 4">
    <name type="scientific">Stappia taiwanensis</name>
    <dbReference type="NCBI Taxonomy" id="992267"/>
    <lineage>
        <taxon>Bacteria</taxon>
        <taxon>Pseudomonadati</taxon>
        <taxon>Pseudomonadota</taxon>
        <taxon>Alphaproteobacteria</taxon>
        <taxon>Hyphomicrobiales</taxon>
        <taxon>Stappiaceae</taxon>
        <taxon>Stappia</taxon>
    </lineage>
</organism>
<dbReference type="PROSITE" id="PS51257">
    <property type="entry name" value="PROKAR_LIPOPROTEIN"/>
    <property type="match status" value="1"/>
</dbReference>
<reference evidence="3 4" key="1">
    <citation type="submission" date="2020-07" db="EMBL/GenBank/DDBJ databases">
        <authorList>
            <person name="Li M."/>
        </authorList>
    </citation>
    <scope>NUCLEOTIDE SEQUENCE [LARGE SCALE GENOMIC DNA]</scope>
    <source>
        <strain evidence="3 4">DSM 23284</strain>
    </source>
</reference>
<evidence type="ECO:0000256" key="1">
    <source>
        <dbReference type="SAM" id="SignalP"/>
    </source>
</evidence>
<feature type="signal peptide" evidence="1">
    <location>
        <begin position="1"/>
        <end position="19"/>
    </location>
</feature>
<protein>
    <submittedName>
        <fullName evidence="3">PQQ-binding-like beta-propeller repeat protein</fullName>
    </submittedName>
</protein>
<dbReference type="PANTHER" id="PTHR34512">
    <property type="entry name" value="CELL SURFACE PROTEIN"/>
    <property type="match status" value="1"/>
</dbReference>
<dbReference type="EMBL" id="JACEON010000022">
    <property type="protein sequence ID" value="MBA4613686.1"/>
    <property type="molecule type" value="Genomic_DNA"/>
</dbReference>
<dbReference type="RefSeq" id="WP_181761885.1">
    <property type="nucleotide sequence ID" value="NZ_BMCR01000001.1"/>
</dbReference>
<dbReference type="InterPro" id="IPR018391">
    <property type="entry name" value="PQQ_b-propeller_rpt"/>
</dbReference>
<gene>
    <name evidence="3" type="ORF">H1W37_18665</name>
</gene>
<dbReference type="InterPro" id="IPR002372">
    <property type="entry name" value="PQQ_rpt_dom"/>
</dbReference>
<feature type="domain" description="Pyrrolo-quinoline quinone repeat" evidence="2">
    <location>
        <begin position="129"/>
        <end position="365"/>
    </location>
</feature>